<evidence type="ECO:0000259" key="7">
    <source>
        <dbReference type="PROSITE" id="PS50835"/>
    </source>
</evidence>
<dbReference type="InterPro" id="IPR000884">
    <property type="entry name" value="TSP1_rpt"/>
</dbReference>
<evidence type="ECO:0000256" key="3">
    <source>
        <dbReference type="ARBA" id="ARBA00022729"/>
    </source>
</evidence>
<dbReference type="Pfam" id="PF08686">
    <property type="entry name" value="PLAC"/>
    <property type="match status" value="1"/>
</dbReference>
<evidence type="ECO:0000256" key="1">
    <source>
        <dbReference type="ARBA" id="ARBA00004613"/>
    </source>
</evidence>
<dbReference type="SMART" id="SM00408">
    <property type="entry name" value="IGc2"/>
    <property type="match status" value="1"/>
</dbReference>
<keyword evidence="3" id="KW-0732">Signal</keyword>
<proteinExistence type="predicted"/>
<dbReference type="InterPro" id="IPR007110">
    <property type="entry name" value="Ig-like_dom"/>
</dbReference>
<dbReference type="OrthoDB" id="5948003at2759"/>
<reference evidence="9 10" key="1">
    <citation type="submission" date="2017-12" db="EMBL/GenBank/DDBJ databases">
        <title>Hemimetabolous genomes reveal molecular basis of termite eusociality.</title>
        <authorList>
            <person name="Harrison M.C."/>
            <person name="Jongepier E."/>
            <person name="Robertson H.M."/>
            <person name="Arning N."/>
            <person name="Bitard-Feildel T."/>
            <person name="Chao H."/>
            <person name="Childers C.P."/>
            <person name="Dinh H."/>
            <person name="Doddapaneni H."/>
            <person name="Dugan S."/>
            <person name="Gowin J."/>
            <person name="Greiner C."/>
            <person name="Han Y."/>
            <person name="Hu H."/>
            <person name="Hughes D.S.T."/>
            <person name="Huylmans A.-K."/>
            <person name="Kemena C."/>
            <person name="Kremer L.P.M."/>
            <person name="Lee S.L."/>
            <person name="Lopez-Ezquerra A."/>
            <person name="Mallet L."/>
            <person name="Monroy-Kuhn J.M."/>
            <person name="Moser A."/>
            <person name="Murali S.C."/>
            <person name="Muzny D.M."/>
            <person name="Otani S."/>
            <person name="Piulachs M.-D."/>
            <person name="Poelchau M."/>
            <person name="Qu J."/>
            <person name="Schaub F."/>
            <person name="Wada-Katsumata A."/>
            <person name="Worley K.C."/>
            <person name="Xie Q."/>
            <person name="Ylla G."/>
            <person name="Poulsen M."/>
            <person name="Gibbs R.A."/>
            <person name="Schal C."/>
            <person name="Richards S."/>
            <person name="Belles X."/>
            <person name="Korb J."/>
            <person name="Bornberg-Bauer E."/>
        </authorList>
    </citation>
    <scope>NUCLEOTIDE SEQUENCE [LARGE SCALE GENOMIC DNA]</scope>
    <source>
        <tissue evidence="9">Whole body</tissue>
    </source>
</reference>
<evidence type="ECO:0000313" key="10">
    <source>
        <dbReference type="Proteomes" id="UP000235965"/>
    </source>
</evidence>
<dbReference type="SUPFAM" id="SSF48726">
    <property type="entry name" value="Immunoglobulin"/>
    <property type="match status" value="1"/>
</dbReference>
<dbReference type="Pfam" id="PF19030">
    <property type="entry name" value="TSP1_ADAMTS"/>
    <property type="match status" value="5"/>
</dbReference>
<feature type="non-terminal residue" evidence="9">
    <location>
        <position position="1"/>
    </location>
</feature>
<dbReference type="InterPro" id="IPR010909">
    <property type="entry name" value="PLAC"/>
</dbReference>
<keyword evidence="4" id="KW-0677">Repeat</keyword>
<sequence>KREVQCKIFLEFSKTIARLPDSQCQGPKPSEVERCVLEPCSAERLEQEGGFYRDSGTYRHDQIRVAAPAGKTYTWKQQGFTHCSASCLGGVQESLILCVRDGDQKPVSPFLCPQDARPEALIRTCNDHPCPPRWNYSDFQPCTKSCGVGFQTREVNCIHEVTRGGTNTVIVPNNMCPQPPPIDRQYCNVLDCPIRWHTTEWTKCSKSCGGGIKTRLVECKQVMALNHLVLRSASKCPSSKPPDKKPCNTRSCVMESDRPHIATSNHSYVQQNPSKKKVTLKIGGQATVFWGTQIKIKCPVKRFNRTKIQWAKDHNFISNSKKYKISKKGALRIQDVTHRDGGIYTCLAGQSSADLVLTVKARPGEFPSSEEIDRQAANRMLDRTSLEDANMESNGQSHDGRRPFLPGVDDLSHELRPESNPLSSLPKKPSGRVHTAPSSTPVPEVIENRVDFWPLPGTPLVKDQAEVLDPSNKPTAAHGVAVGGSQFEGPVSLSPPRLSDSLGEPPSSSGGSRPMPHFQKLLANLQNLWLFQTFGNSRGHRMVTETMEQGHHHDHEEDEEATEDALGSTVILGKGRPENLKFDWMITDWSKCSQSCGGSGFQVRAAHCMVRLHNTTQNVDSNLCEDAGLPTPPTIQKCGTEDCPHWVPSDWSPCEQSRCFTWNTAMQRRDVECQLNNGTGVNLQQCSEVEKPPQRQECYNDKCKGTWKVGEWSECAAPCETQGIKYRILQCVWYGTKKPAGNACRDQPRPSVMKVCKGLPCAHLSDCKDQSKYCQNVKAMNMCRVHRYQHQCCQSCRKKG</sequence>
<dbReference type="SUPFAM" id="SSF82895">
    <property type="entry name" value="TSP-1 type 1 repeat"/>
    <property type="match status" value="5"/>
</dbReference>
<dbReference type="AlphaFoldDB" id="A0A2J7QMT6"/>
<dbReference type="EMBL" id="NEVH01013202">
    <property type="protein sequence ID" value="PNF29899.1"/>
    <property type="molecule type" value="Genomic_DNA"/>
</dbReference>
<evidence type="ECO:0000256" key="4">
    <source>
        <dbReference type="ARBA" id="ARBA00022737"/>
    </source>
</evidence>
<feature type="domain" description="Ig-like" evidence="7">
    <location>
        <begin position="273"/>
        <end position="358"/>
    </location>
</feature>
<dbReference type="InterPro" id="IPR036179">
    <property type="entry name" value="Ig-like_dom_sf"/>
</dbReference>
<name>A0A2J7QMT6_9NEOP</name>
<comment type="caution">
    <text evidence="9">The sequence shown here is derived from an EMBL/GenBank/DDBJ whole genome shotgun (WGS) entry which is preliminary data.</text>
</comment>
<dbReference type="GO" id="GO:0005576">
    <property type="term" value="C:extracellular region"/>
    <property type="evidence" value="ECO:0007669"/>
    <property type="project" value="UniProtKB-SubCell"/>
</dbReference>
<dbReference type="Gene3D" id="2.20.100.10">
    <property type="entry name" value="Thrombospondin type-1 (TSP1) repeat"/>
    <property type="match status" value="5"/>
</dbReference>
<organism evidence="9 10">
    <name type="scientific">Cryptotermes secundus</name>
    <dbReference type="NCBI Taxonomy" id="105785"/>
    <lineage>
        <taxon>Eukaryota</taxon>
        <taxon>Metazoa</taxon>
        <taxon>Ecdysozoa</taxon>
        <taxon>Arthropoda</taxon>
        <taxon>Hexapoda</taxon>
        <taxon>Insecta</taxon>
        <taxon>Pterygota</taxon>
        <taxon>Neoptera</taxon>
        <taxon>Polyneoptera</taxon>
        <taxon>Dictyoptera</taxon>
        <taxon>Blattodea</taxon>
        <taxon>Blattoidea</taxon>
        <taxon>Termitoidae</taxon>
        <taxon>Kalotermitidae</taxon>
        <taxon>Cryptotermitinae</taxon>
        <taxon>Cryptotermes</taxon>
    </lineage>
</organism>
<dbReference type="PANTHER" id="PTHR13723">
    <property type="entry name" value="ADAMTS A DISINTEGRIN AND METALLOPROTEASE WITH THROMBOSPONDIN MOTIFS PROTEASE"/>
    <property type="match status" value="1"/>
</dbReference>
<protein>
    <recommendedName>
        <fullName evidence="11">PLAC domain-containing protein</fullName>
    </recommendedName>
</protein>
<dbReference type="GO" id="GO:0030198">
    <property type="term" value="P:extracellular matrix organization"/>
    <property type="evidence" value="ECO:0007669"/>
    <property type="project" value="TreeGrafter"/>
</dbReference>
<evidence type="ECO:0000259" key="8">
    <source>
        <dbReference type="PROSITE" id="PS50900"/>
    </source>
</evidence>
<dbReference type="Gene3D" id="2.60.40.10">
    <property type="entry name" value="Immunoglobulins"/>
    <property type="match status" value="1"/>
</dbReference>
<evidence type="ECO:0008006" key="11">
    <source>
        <dbReference type="Google" id="ProtNLM"/>
    </source>
</evidence>
<dbReference type="PANTHER" id="PTHR13723:SF281">
    <property type="entry name" value="PAPILIN"/>
    <property type="match status" value="1"/>
</dbReference>
<dbReference type="PROSITE" id="PS50900">
    <property type="entry name" value="PLAC"/>
    <property type="match status" value="1"/>
</dbReference>
<keyword evidence="2" id="KW-0964">Secreted</keyword>
<gene>
    <name evidence="9" type="ORF">B7P43_G07267</name>
</gene>
<dbReference type="GO" id="GO:0006508">
    <property type="term" value="P:proteolysis"/>
    <property type="evidence" value="ECO:0007669"/>
    <property type="project" value="TreeGrafter"/>
</dbReference>
<dbReference type="SMART" id="SM00409">
    <property type="entry name" value="IG"/>
    <property type="match status" value="1"/>
</dbReference>
<dbReference type="Proteomes" id="UP000235965">
    <property type="component" value="Unassembled WGS sequence"/>
</dbReference>
<feature type="domain" description="PLAC" evidence="8">
    <location>
        <begin position="763"/>
        <end position="800"/>
    </location>
</feature>
<dbReference type="InterPro" id="IPR050439">
    <property type="entry name" value="ADAMTS_ADAMTS-like"/>
</dbReference>
<dbReference type="GO" id="GO:0004222">
    <property type="term" value="F:metalloendopeptidase activity"/>
    <property type="evidence" value="ECO:0007669"/>
    <property type="project" value="TreeGrafter"/>
</dbReference>
<dbReference type="PROSITE" id="PS50835">
    <property type="entry name" value="IG_LIKE"/>
    <property type="match status" value="1"/>
</dbReference>
<dbReference type="GO" id="GO:0031012">
    <property type="term" value="C:extracellular matrix"/>
    <property type="evidence" value="ECO:0007669"/>
    <property type="project" value="TreeGrafter"/>
</dbReference>
<feature type="region of interest" description="Disordered" evidence="6">
    <location>
        <begin position="390"/>
        <end position="441"/>
    </location>
</feature>
<accession>A0A2J7QMT6</accession>
<keyword evidence="10" id="KW-1185">Reference proteome</keyword>
<dbReference type="Pfam" id="PF07679">
    <property type="entry name" value="I-set"/>
    <property type="match status" value="1"/>
</dbReference>
<comment type="subcellular location">
    <subcellularLocation>
        <location evidence="1">Secreted</location>
    </subcellularLocation>
</comment>
<evidence type="ECO:0000256" key="6">
    <source>
        <dbReference type="SAM" id="MobiDB-lite"/>
    </source>
</evidence>
<feature type="region of interest" description="Disordered" evidence="6">
    <location>
        <begin position="470"/>
        <end position="516"/>
    </location>
</feature>
<dbReference type="InterPro" id="IPR003599">
    <property type="entry name" value="Ig_sub"/>
</dbReference>
<evidence type="ECO:0000256" key="2">
    <source>
        <dbReference type="ARBA" id="ARBA00022525"/>
    </source>
</evidence>
<dbReference type="InterPro" id="IPR003598">
    <property type="entry name" value="Ig_sub2"/>
</dbReference>
<feature type="compositionally biased region" description="Low complexity" evidence="6">
    <location>
        <begin position="499"/>
        <end position="516"/>
    </location>
</feature>
<dbReference type="InterPro" id="IPR013783">
    <property type="entry name" value="Ig-like_fold"/>
</dbReference>
<dbReference type="InterPro" id="IPR013098">
    <property type="entry name" value="Ig_I-set"/>
</dbReference>
<dbReference type="SMART" id="SM00209">
    <property type="entry name" value="TSP1"/>
    <property type="match status" value="6"/>
</dbReference>
<evidence type="ECO:0000256" key="5">
    <source>
        <dbReference type="ARBA" id="ARBA00023157"/>
    </source>
</evidence>
<dbReference type="PROSITE" id="PS50092">
    <property type="entry name" value="TSP1"/>
    <property type="match status" value="4"/>
</dbReference>
<keyword evidence="5" id="KW-1015">Disulfide bond</keyword>
<dbReference type="InterPro" id="IPR036383">
    <property type="entry name" value="TSP1_rpt_sf"/>
</dbReference>
<dbReference type="FunFam" id="2.20.100.10:FF:000009">
    <property type="entry name" value="ADAMTS-like protein 3 isoform A"/>
    <property type="match status" value="1"/>
</dbReference>
<dbReference type="FunFam" id="2.20.100.10:FF:000005">
    <property type="entry name" value="ADAM metallopeptidase with thrombospondin type 1 motif 9"/>
    <property type="match status" value="2"/>
</dbReference>
<evidence type="ECO:0000313" key="9">
    <source>
        <dbReference type="EMBL" id="PNF29899.1"/>
    </source>
</evidence>